<keyword evidence="2" id="KW-0812">Transmembrane</keyword>
<evidence type="ECO:0000259" key="3">
    <source>
        <dbReference type="PROSITE" id="PS50011"/>
    </source>
</evidence>
<dbReference type="Pfam" id="PF03109">
    <property type="entry name" value="ABC1"/>
    <property type="match status" value="1"/>
</dbReference>
<dbReference type="CDD" id="cd05121">
    <property type="entry name" value="ABC1_ADCK3-like"/>
    <property type="match status" value="1"/>
</dbReference>
<accession>A0ABS6JNG5</accession>
<evidence type="ECO:0000256" key="2">
    <source>
        <dbReference type="SAM" id="Phobius"/>
    </source>
</evidence>
<dbReference type="PROSITE" id="PS50011">
    <property type="entry name" value="PROTEIN_KINASE_DOM"/>
    <property type="match status" value="1"/>
</dbReference>
<evidence type="ECO:0000256" key="1">
    <source>
        <dbReference type="ARBA" id="ARBA00009670"/>
    </source>
</evidence>
<keyword evidence="5" id="KW-1185">Reference proteome</keyword>
<dbReference type="GO" id="GO:0016301">
    <property type="term" value="F:kinase activity"/>
    <property type="evidence" value="ECO:0007669"/>
    <property type="project" value="UniProtKB-KW"/>
</dbReference>
<evidence type="ECO:0000313" key="5">
    <source>
        <dbReference type="Proteomes" id="UP000790580"/>
    </source>
</evidence>
<dbReference type="SUPFAM" id="SSF56112">
    <property type="entry name" value="Protein kinase-like (PK-like)"/>
    <property type="match status" value="1"/>
</dbReference>
<dbReference type="PANTHER" id="PTHR10566">
    <property type="entry name" value="CHAPERONE-ACTIVITY OF BC1 COMPLEX CABC1 -RELATED"/>
    <property type="match status" value="1"/>
</dbReference>
<name>A0ABS6JNG5_9BACI</name>
<proteinExistence type="inferred from homology"/>
<dbReference type="PANTHER" id="PTHR10566:SF113">
    <property type="entry name" value="PROTEIN ACTIVITY OF BC1 COMPLEX KINASE 7, CHLOROPLASTIC"/>
    <property type="match status" value="1"/>
</dbReference>
<gene>
    <name evidence="4" type="ORF">KS407_01010</name>
</gene>
<organism evidence="4 5">
    <name type="scientific">Evansella alkalicola</name>
    <dbReference type="NCBI Taxonomy" id="745819"/>
    <lineage>
        <taxon>Bacteria</taxon>
        <taxon>Bacillati</taxon>
        <taxon>Bacillota</taxon>
        <taxon>Bacilli</taxon>
        <taxon>Bacillales</taxon>
        <taxon>Bacillaceae</taxon>
        <taxon>Evansella</taxon>
    </lineage>
</organism>
<dbReference type="InterPro" id="IPR004147">
    <property type="entry name" value="ABC1_dom"/>
</dbReference>
<comment type="similarity">
    <text evidence="1">Belongs to the protein kinase superfamily. ADCK protein kinase family.</text>
</comment>
<keyword evidence="2" id="KW-1133">Transmembrane helix</keyword>
<feature type="transmembrane region" description="Helical" evidence="2">
    <location>
        <begin position="496"/>
        <end position="518"/>
    </location>
</feature>
<keyword evidence="4" id="KW-0418">Kinase</keyword>
<dbReference type="InterPro" id="IPR011009">
    <property type="entry name" value="Kinase-like_dom_sf"/>
</dbReference>
<keyword evidence="2" id="KW-0472">Membrane</keyword>
<protein>
    <submittedName>
        <fullName evidence="4">AarF/ABC1/UbiB kinase family protein</fullName>
    </submittedName>
</protein>
<dbReference type="RefSeq" id="WP_088075177.1">
    <property type="nucleotide sequence ID" value="NZ_JAHQCR010000010.1"/>
</dbReference>
<feature type="domain" description="Protein kinase" evidence="3">
    <location>
        <begin position="124"/>
        <end position="455"/>
    </location>
</feature>
<dbReference type="Proteomes" id="UP000790580">
    <property type="component" value="Unassembled WGS sequence"/>
</dbReference>
<comment type="caution">
    <text evidence="4">The sequence shown here is derived from an EMBL/GenBank/DDBJ whole genome shotgun (WGS) entry which is preliminary data.</text>
</comment>
<dbReference type="EMBL" id="JAHQCR010000010">
    <property type="protein sequence ID" value="MBU9720018.1"/>
    <property type="molecule type" value="Genomic_DNA"/>
</dbReference>
<reference evidence="4 5" key="1">
    <citation type="submission" date="2021-06" db="EMBL/GenBank/DDBJ databases">
        <title>Bacillus sp. RD4P76, an endophyte from a halophyte.</title>
        <authorList>
            <person name="Sun J.-Q."/>
        </authorList>
    </citation>
    <scope>NUCLEOTIDE SEQUENCE [LARGE SCALE GENOMIC DNA]</scope>
    <source>
        <strain evidence="4 5">JCM 17098</strain>
    </source>
</reference>
<dbReference type="InterPro" id="IPR050154">
    <property type="entry name" value="UbiB_kinase"/>
</dbReference>
<sequence>MGRRIRNLQRYREITIAFSRNGFNYLVRDLGLYEIVSIPKRLFLKEPKTEKKSTGERLRHFLEELGPTFVKLGQLASTRPDLLPPDIIKELEKLQDGVKPFSYDEVKEIIEEELDKPVEDVFKEFHKEPLGSASIGQVHYAVLTTGEKVAVKIQRPSVEKIIQSDLEILHQLAVLAESRVDWAARYRLKDIVKEFSKAIIAELDYTVEGRNADRISKQFQADPTVYVPHVYWEHSTKKILTMEYLKGTKLKDYDSFDYLDKKVLAERIANSYFHQVLLEGFFHGDPHPGNISVLPTNVIGFMDFGMVGRLSPEMQDHFASLVIAVMRKNTEGVIRAIDRMGLIPDETDMQQLHLDVDEVREKYYDVPLSQVSLGDAINDLFSIAHKHQILIPTDLTLLGKTLLTVESIVEKLDPEMSIIHIAEPYGKQLLMNRLHPNNIASRIAGEIGDYGESLITLPKQLKEITEILKKGKLPVEISVPKVDLFLTKLDRISNRLSFSIVLLSFSIIMVGLIIGSALGGQSSVLWNVPAIEIGFIVALLMFLGLLYSIFKSGRF</sequence>
<evidence type="ECO:0000313" key="4">
    <source>
        <dbReference type="EMBL" id="MBU9720018.1"/>
    </source>
</evidence>
<feature type="transmembrane region" description="Helical" evidence="2">
    <location>
        <begin position="530"/>
        <end position="550"/>
    </location>
</feature>
<dbReference type="InterPro" id="IPR000719">
    <property type="entry name" value="Prot_kinase_dom"/>
</dbReference>
<dbReference type="Gene3D" id="1.10.510.10">
    <property type="entry name" value="Transferase(Phosphotransferase) domain 1"/>
    <property type="match status" value="1"/>
</dbReference>
<keyword evidence="4" id="KW-0808">Transferase</keyword>